<evidence type="ECO:0000313" key="4">
    <source>
        <dbReference type="EMBL" id="GAA4503172.1"/>
    </source>
</evidence>
<feature type="repeat" description="TPR" evidence="3">
    <location>
        <begin position="44"/>
        <end position="77"/>
    </location>
</feature>
<dbReference type="PANTHER" id="PTHR45586:SF1">
    <property type="entry name" value="LIPOPOLYSACCHARIDE ASSEMBLY PROTEIN B"/>
    <property type="match status" value="1"/>
</dbReference>
<evidence type="ECO:0000256" key="2">
    <source>
        <dbReference type="ARBA" id="ARBA00022803"/>
    </source>
</evidence>
<reference evidence="5" key="1">
    <citation type="journal article" date="2019" name="Int. J. Syst. Evol. Microbiol.">
        <title>The Global Catalogue of Microorganisms (GCM) 10K type strain sequencing project: providing services to taxonomists for standard genome sequencing and annotation.</title>
        <authorList>
            <consortium name="The Broad Institute Genomics Platform"/>
            <consortium name="The Broad Institute Genome Sequencing Center for Infectious Disease"/>
            <person name="Wu L."/>
            <person name="Ma J."/>
        </authorList>
    </citation>
    <scope>NUCLEOTIDE SEQUENCE [LARGE SCALE GENOMIC DNA]</scope>
    <source>
        <strain evidence="5">JCM 32226</strain>
    </source>
</reference>
<comment type="caution">
    <text evidence="4">The sequence shown here is derived from an EMBL/GenBank/DDBJ whole genome shotgun (WGS) entry which is preliminary data.</text>
</comment>
<sequence>MTLSDTHFTDNELFHLAIAAARQQQHEDTLRHLKTLLARNPEHAEAHYLLGTAYATLGMMEEAAQSLTLALAQAPQLALARFQLGLVRLGLGQPEQASQTLQPLTTQAAEPVLQAFALGVLAIQAGDGAAAEQHLRHGIHLNTANPALNQDMQGLLEALEKMQLTDGKRPSEEEGLQVENAYLLGAYRQ</sequence>
<evidence type="ECO:0000256" key="3">
    <source>
        <dbReference type="PROSITE-ProRule" id="PRU00339"/>
    </source>
</evidence>
<name>A0ABP8QHJ2_9GAMM</name>
<evidence type="ECO:0000256" key="1">
    <source>
        <dbReference type="ARBA" id="ARBA00022737"/>
    </source>
</evidence>
<keyword evidence="1" id="KW-0677">Repeat</keyword>
<dbReference type="Gene3D" id="1.25.40.10">
    <property type="entry name" value="Tetratricopeptide repeat domain"/>
    <property type="match status" value="1"/>
</dbReference>
<dbReference type="EMBL" id="BAABFC010000023">
    <property type="protein sequence ID" value="GAA4503172.1"/>
    <property type="molecule type" value="Genomic_DNA"/>
</dbReference>
<keyword evidence="5" id="KW-1185">Reference proteome</keyword>
<dbReference type="InterPro" id="IPR019734">
    <property type="entry name" value="TPR_rpt"/>
</dbReference>
<dbReference type="PANTHER" id="PTHR45586">
    <property type="entry name" value="TPR REPEAT-CONTAINING PROTEIN PA4667"/>
    <property type="match status" value="1"/>
</dbReference>
<proteinExistence type="predicted"/>
<dbReference type="Pfam" id="PF13432">
    <property type="entry name" value="TPR_16"/>
    <property type="match status" value="2"/>
</dbReference>
<dbReference type="PROSITE" id="PS50005">
    <property type="entry name" value="TPR"/>
    <property type="match status" value="1"/>
</dbReference>
<accession>A0ABP8QHJ2</accession>
<dbReference type="Proteomes" id="UP001501321">
    <property type="component" value="Unassembled WGS sequence"/>
</dbReference>
<protein>
    <recommendedName>
        <fullName evidence="6">Tetratricopeptide repeat protein</fullName>
    </recommendedName>
</protein>
<dbReference type="SMART" id="SM00028">
    <property type="entry name" value="TPR"/>
    <property type="match status" value="4"/>
</dbReference>
<keyword evidence="2 3" id="KW-0802">TPR repeat</keyword>
<dbReference type="RefSeq" id="WP_345014417.1">
    <property type="nucleotide sequence ID" value="NZ_BAABFC010000023.1"/>
</dbReference>
<dbReference type="InterPro" id="IPR011990">
    <property type="entry name" value="TPR-like_helical_dom_sf"/>
</dbReference>
<evidence type="ECO:0000313" key="5">
    <source>
        <dbReference type="Proteomes" id="UP001501321"/>
    </source>
</evidence>
<evidence type="ECO:0008006" key="6">
    <source>
        <dbReference type="Google" id="ProtNLM"/>
    </source>
</evidence>
<dbReference type="InterPro" id="IPR051012">
    <property type="entry name" value="CellSynth/LPSAsmb/PSIAsmb"/>
</dbReference>
<dbReference type="SUPFAM" id="SSF48452">
    <property type="entry name" value="TPR-like"/>
    <property type="match status" value="1"/>
</dbReference>
<gene>
    <name evidence="4" type="ORF">GCM10023095_29050</name>
</gene>
<organism evidence="4 5">
    <name type="scientific">Pseudaeromonas paramecii</name>
    <dbReference type="NCBI Taxonomy" id="2138166"/>
    <lineage>
        <taxon>Bacteria</taxon>
        <taxon>Pseudomonadati</taxon>
        <taxon>Pseudomonadota</taxon>
        <taxon>Gammaproteobacteria</taxon>
        <taxon>Aeromonadales</taxon>
        <taxon>Aeromonadaceae</taxon>
        <taxon>Pseudaeromonas</taxon>
    </lineage>
</organism>